<protein>
    <recommendedName>
        <fullName evidence="5">Dehydrogenase</fullName>
    </recommendedName>
</protein>
<evidence type="ECO:0000256" key="2">
    <source>
        <dbReference type="ARBA" id="ARBA00023002"/>
    </source>
</evidence>
<dbReference type="SUPFAM" id="SSF51735">
    <property type="entry name" value="NAD(P)-binding Rossmann-fold domains"/>
    <property type="match status" value="1"/>
</dbReference>
<keyword evidence="2" id="KW-0560">Oxidoreductase</keyword>
<accession>A0A232ETB7</accession>
<reference evidence="3 4" key="1">
    <citation type="journal article" date="2017" name="Curr. Biol.">
        <title>The Evolution of Venom by Co-option of Single-Copy Genes.</title>
        <authorList>
            <person name="Martinson E.O."/>
            <person name="Mrinalini"/>
            <person name="Kelkar Y.D."/>
            <person name="Chang C.H."/>
            <person name="Werren J.H."/>
        </authorList>
    </citation>
    <scope>NUCLEOTIDE SEQUENCE [LARGE SCALE GENOMIC DNA]</scope>
    <source>
        <strain evidence="3 4">Alberta</strain>
        <tissue evidence="3">Whole body</tissue>
    </source>
</reference>
<dbReference type="EMBL" id="NNAY01002327">
    <property type="protein sequence ID" value="OXU21546.1"/>
    <property type="molecule type" value="Genomic_DNA"/>
</dbReference>
<comment type="similarity">
    <text evidence="1">Belongs to the short-chain dehydrogenases/reductases (SDR) family.</text>
</comment>
<dbReference type="InterPro" id="IPR002347">
    <property type="entry name" value="SDR_fam"/>
</dbReference>
<dbReference type="STRING" id="543379.A0A232ETB7"/>
<evidence type="ECO:0008006" key="5">
    <source>
        <dbReference type="Google" id="ProtNLM"/>
    </source>
</evidence>
<keyword evidence="4" id="KW-1185">Reference proteome</keyword>
<evidence type="ECO:0000313" key="3">
    <source>
        <dbReference type="EMBL" id="OXU21546.1"/>
    </source>
</evidence>
<name>A0A232ETB7_9HYME</name>
<organism evidence="3 4">
    <name type="scientific">Trichomalopsis sarcophagae</name>
    <dbReference type="NCBI Taxonomy" id="543379"/>
    <lineage>
        <taxon>Eukaryota</taxon>
        <taxon>Metazoa</taxon>
        <taxon>Ecdysozoa</taxon>
        <taxon>Arthropoda</taxon>
        <taxon>Hexapoda</taxon>
        <taxon>Insecta</taxon>
        <taxon>Pterygota</taxon>
        <taxon>Neoptera</taxon>
        <taxon>Endopterygota</taxon>
        <taxon>Hymenoptera</taxon>
        <taxon>Apocrita</taxon>
        <taxon>Proctotrupomorpha</taxon>
        <taxon>Chalcidoidea</taxon>
        <taxon>Pteromalidae</taxon>
        <taxon>Pteromalinae</taxon>
        <taxon>Trichomalopsis</taxon>
    </lineage>
</organism>
<dbReference type="PANTHER" id="PTHR43115">
    <property type="entry name" value="DEHYDROGENASE/REDUCTASE SDR FAMILY MEMBER 11"/>
    <property type="match status" value="1"/>
</dbReference>
<dbReference type="PRINTS" id="PR00081">
    <property type="entry name" value="GDHRDH"/>
</dbReference>
<dbReference type="InterPro" id="IPR036291">
    <property type="entry name" value="NAD(P)-bd_dom_sf"/>
</dbReference>
<dbReference type="AlphaFoldDB" id="A0A232ETB7"/>
<dbReference type="GO" id="GO:0016491">
    <property type="term" value="F:oxidoreductase activity"/>
    <property type="evidence" value="ECO:0007669"/>
    <property type="project" value="UniProtKB-KW"/>
</dbReference>
<dbReference type="PANTHER" id="PTHR43115:SF4">
    <property type="entry name" value="DEHYDROGENASE_REDUCTASE SDR FAMILY MEMBER 11"/>
    <property type="match status" value="1"/>
</dbReference>
<comment type="caution">
    <text evidence="3">The sequence shown here is derived from an EMBL/GenBank/DDBJ whole genome shotgun (WGS) entry which is preliminary data.</text>
</comment>
<evidence type="ECO:0000313" key="4">
    <source>
        <dbReference type="Proteomes" id="UP000215335"/>
    </source>
</evidence>
<dbReference type="Pfam" id="PF00106">
    <property type="entry name" value="adh_short"/>
    <property type="match status" value="1"/>
</dbReference>
<proteinExistence type="inferred from homology"/>
<evidence type="ECO:0000256" key="1">
    <source>
        <dbReference type="ARBA" id="ARBA00006484"/>
    </source>
</evidence>
<sequence length="213" mass="24191">MKRWAGKVAVITGNNVCDNVWNRSSICSQRVNRSWSRSEKNGDGEWYERHQRTMKIPHEGMRYIVRREYRKCQCKRSVNFVGAVICAKQALQLIAENREEGYIVNMSSTAGVDTIKAPDKHFNVYSPTKYAIRSLSETLAHELKDTKIRVSSINPGLVKTEISAAANLQTDFLHIVPSLTSNDIADAIMYIVGLPYHVRISELTIKPTNDVYD</sequence>
<dbReference type="OrthoDB" id="1933717at2759"/>
<gene>
    <name evidence="3" type="ORF">TSAR_011580</name>
</gene>
<dbReference type="Gene3D" id="3.40.50.720">
    <property type="entry name" value="NAD(P)-binding Rossmann-like Domain"/>
    <property type="match status" value="1"/>
</dbReference>
<dbReference type="Proteomes" id="UP000215335">
    <property type="component" value="Unassembled WGS sequence"/>
</dbReference>